<organism evidence="5 6">
    <name type="scientific">Herbihabitans rhizosphaerae</name>
    <dbReference type="NCBI Taxonomy" id="1872711"/>
    <lineage>
        <taxon>Bacteria</taxon>
        <taxon>Bacillati</taxon>
        <taxon>Actinomycetota</taxon>
        <taxon>Actinomycetes</taxon>
        <taxon>Pseudonocardiales</taxon>
        <taxon>Pseudonocardiaceae</taxon>
        <taxon>Herbihabitans</taxon>
    </lineage>
</organism>
<keyword evidence="2" id="KW-0378">Hydrolase</keyword>
<keyword evidence="4" id="KW-0812">Transmembrane</keyword>
<evidence type="ECO:0000256" key="2">
    <source>
        <dbReference type="ARBA" id="ARBA00022801"/>
    </source>
</evidence>
<dbReference type="SUPFAM" id="SSF56601">
    <property type="entry name" value="beta-lactamase/transpeptidase-like"/>
    <property type="match status" value="1"/>
</dbReference>
<dbReference type="AlphaFoldDB" id="A0A4Q7KX05"/>
<dbReference type="OrthoDB" id="56883at2"/>
<dbReference type="InterPro" id="IPR000667">
    <property type="entry name" value="Peptidase_S13"/>
</dbReference>
<dbReference type="Pfam" id="PF02113">
    <property type="entry name" value="Peptidase_S13"/>
    <property type="match status" value="2"/>
</dbReference>
<keyword evidence="5" id="KW-0645">Protease</keyword>
<feature type="region of interest" description="Disordered" evidence="3">
    <location>
        <begin position="1"/>
        <end position="92"/>
    </location>
</feature>
<reference evidence="5 6" key="1">
    <citation type="submission" date="2019-02" db="EMBL/GenBank/DDBJ databases">
        <title>Genomic Encyclopedia of Type Strains, Phase IV (KMG-IV): sequencing the most valuable type-strain genomes for metagenomic binning, comparative biology and taxonomic classification.</title>
        <authorList>
            <person name="Goeker M."/>
        </authorList>
    </citation>
    <scope>NUCLEOTIDE SEQUENCE [LARGE SCALE GENOMIC DNA]</scope>
    <source>
        <strain evidence="5 6">DSM 101727</strain>
    </source>
</reference>
<dbReference type="InterPro" id="IPR012338">
    <property type="entry name" value="Beta-lactam/transpept-like"/>
</dbReference>
<evidence type="ECO:0000256" key="3">
    <source>
        <dbReference type="SAM" id="MobiDB-lite"/>
    </source>
</evidence>
<evidence type="ECO:0000313" key="5">
    <source>
        <dbReference type="EMBL" id="RZS41227.1"/>
    </source>
</evidence>
<dbReference type="Proteomes" id="UP000294257">
    <property type="component" value="Unassembled WGS sequence"/>
</dbReference>
<sequence>MSERSESDSPLWPSDDEDIAGDATGGSGRDEEPTVPAPDREATVPAPGHETMRLPVPTDRNKTTRLPIPPREPQPARQVPVPPRPEAARDPHRAAPMRIEATGEQPRVEVDEPVRRRGRKPLIVLVVLVLIAGAGAGVVFGVPGVKEKLGLVSKNDESPQPVAPPPAPIEFTPALRALDPAAPTPTGPGVSAALGPAAANPALGTLTGAVIDPATNTVLWQQNGGAPMIPASTAKVLTSAAALLAVDHGYQFTTTVVEGDKPGTVVLVGGGDITLSSLPAGQETVYPGAAHLDDLVAQVKAATGGKVDNVLVDLGRYAGPSLAPGWFPQDIAGGYLAPMVPVMLDGARLTKPAFRDSPRSDNPSRQVAGELAKRLGAQVPPSAAVTAPAGARVLGTVRSAPLVEVVDNLLLTSDNLLAEAVAREVAKVSGEEVSFAGGARATLEVLRRNGFDVGPTQLSDASGLSVNNRVSASLLAQVLAVAAAPDGRDPRTAKLRPLLGGLPVAGGSGTLAKRYQTPPSTEGKGWVRAKTGTLTGTNAVAGTVLDADGRTLVFALVSAGPNSDATKQGLDNIATALRQCGCR</sequence>
<dbReference type="Gene3D" id="3.40.710.10">
    <property type="entry name" value="DD-peptidase/beta-lactamase superfamily"/>
    <property type="match status" value="2"/>
</dbReference>
<keyword evidence="6" id="KW-1185">Reference proteome</keyword>
<dbReference type="PANTHER" id="PTHR30023:SF0">
    <property type="entry name" value="PENICILLIN-SENSITIVE CARBOXYPEPTIDASE A"/>
    <property type="match status" value="1"/>
</dbReference>
<dbReference type="EMBL" id="SGWQ01000003">
    <property type="protein sequence ID" value="RZS41227.1"/>
    <property type="molecule type" value="Genomic_DNA"/>
</dbReference>
<name>A0A4Q7KX05_9PSEU</name>
<comment type="caution">
    <text evidence="5">The sequence shown here is derived from an EMBL/GenBank/DDBJ whole genome shotgun (WGS) entry which is preliminary data.</text>
</comment>
<feature type="compositionally biased region" description="Basic and acidic residues" evidence="3">
    <location>
        <begin position="28"/>
        <end position="42"/>
    </location>
</feature>
<evidence type="ECO:0000256" key="4">
    <source>
        <dbReference type="SAM" id="Phobius"/>
    </source>
</evidence>
<feature type="transmembrane region" description="Helical" evidence="4">
    <location>
        <begin position="122"/>
        <end position="145"/>
    </location>
</feature>
<gene>
    <name evidence="5" type="ORF">EV193_103547</name>
</gene>
<comment type="similarity">
    <text evidence="1">Belongs to the peptidase S13 family.</text>
</comment>
<dbReference type="NCBIfam" id="TIGR00666">
    <property type="entry name" value="PBP4"/>
    <property type="match status" value="1"/>
</dbReference>
<keyword evidence="5" id="KW-0121">Carboxypeptidase</keyword>
<keyword evidence="4" id="KW-0472">Membrane</keyword>
<dbReference type="GO" id="GO:0000270">
    <property type="term" value="P:peptidoglycan metabolic process"/>
    <property type="evidence" value="ECO:0007669"/>
    <property type="project" value="TreeGrafter"/>
</dbReference>
<keyword evidence="4" id="KW-1133">Transmembrane helix</keyword>
<dbReference type="PANTHER" id="PTHR30023">
    <property type="entry name" value="D-ALANYL-D-ALANINE CARBOXYPEPTIDASE"/>
    <property type="match status" value="1"/>
</dbReference>
<evidence type="ECO:0000256" key="1">
    <source>
        <dbReference type="ARBA" id="ARBA00006096"/>
    </source>
</evidence>
<dbReference type="RefSeq" id="WP_130344167.1">
    <property type="nucleotide sequence ID" value="NZ_SGWQ01000003.1"/>
</dbReference>
<protein>
    <submittedName>
        <fullName evidence="5">D-alanyl-D-alanine carboxypeptidase/D-alanyl-D-alanine-endopeptidase (Penicillin-binding protein 4)</fullName>
    </submittedName>
</protein>
<proteinExistence type="inferred from homology"/>
<dbReference type="PRINTS" id="PR00922">
    <property type="entry name" value="DADACBPTASE3"/>
</dbReference>
<evidence type="ECO:0000313" key="6">
    <source>
        <dbReference type="Proteomes" id="UP000294257"/>
    </source>
</evidence>
<dbReference type="GO" id="GO:0004185">
    <property type="term" value="F:serine-type carboxypeptidase activity"/>
    <property type="evidence" value="ECO:0007669"/>
    <property type="project" value="InterPro"/>
</dbReference>
<dbReference type="GO" id="GO:0006508">
    <property type="term" value="P:proteolysis"/>
    <property type="evidence" value="ECO:0007669"/>
    <property type="project" value="InterPro"/>
</dbReference>
<accession>A0A4Q7KX05</accession>